<dbReference type="KEGG" id="vta:B0396"/>
<dbReference type="GO" id="GO:0016747">
    <property type="term" value="F:acyltransferase activity, transferring groups other than amino-acyl groups"/>
    <property type="evidence" value="ECO:0007669"/>
    <property type="project" value="InterPro"/>
</dbReference>
<evidence type="ECO:0000313" key="3">
    <source>
        <dbReference type="Proteomes" id="UP000235828"/>
    </source>
</evidence>
<dbReference type="OrthoDB" id="164800at2"/>
<name>A0A2N8ZJE5_9VIBR</name>
<dbReference type="EMBL" id="LT960612">
    <property type="protein sequence ID" value="SON52007.1"/>
    <property type="molecule type" value="Genomic_DNA"/>
</dbReference>
<dbReference type="InterPro" id="IPR016181">
    <property type="entry name" value="Acyl_CoA_acyltransferase"/>
</dbReference>
<feature type="domain" description="N-acetyltransferase" evidence="1">
    <location>
        <begin position="119"/>
        <end position="259"/>
    </location>
</feature>
<dbReference type="Pfam" id="PF00583">
    <property type="entry name" value="Acetyltransf_1"/>
    <property type="match status" value="1"/>
</dbReference>
<dbReference type="Proteomes" id="UP000235828">
    <property type="component" value="Chromosome B"/>
</dbReference>
<evidence type="ECO:0000313" key="2">
    <source>
        <dbReference type="EMBL" id="SON52007.1"/>
    </source>
</evidence>
<dbReference type="CDD" id="cd04301">
    <property type="entry name" value="NAT_SF"/>
    <property type="match status" value="1"/>
</dbReference>
<dbReference type="Gene3D" id="3.40.630.30">
    <property type="match status" value="1"/>
</dbReference>
<evidence type="ECO:0000259" key="1">
    <source>
        <dbReference type="PROSITE" id="PS51186"/>
    </source>
</evidence>
<organism evidence="2 3">
    <name type="scientific">Vibrio tapetis subsp. tapetis</name>
    <dbReference type="NCBI Taxonomy" id="1671868"/>
    <lineage>
        <taxon>Bacteria</taxon>
        <taxon>Pseudomonadati</taxon>
        <taxon>Pseudomonadota</taxon>
        <taxon>Gammaproteobacteria</taxon>
        <taxon>Vibrionales</taxon>
        <taxon>Vibrionaceae</taxon>
        <taxon>Vibrio</taxon>
    </lineage>
</organism>
<accession>A0A2N8ZJE5</accession>
<dbReference type="RefSeq" id="WP_102524356.1">
    <property type="nucleotide sequence ID" value="NZ_LT960612.1"/>
</dbReference>
<gene>
    <name evidence="2" type="ORF">VTAP4600_B0396</name>
</gene>
<dbReference type="AlphaFoldDB" id="A0A2N8ZJE5"/>
<sequence>MNKQDVINAYNLYERQNLDVPGCKKLTTRELTRFVAPQDYGSFISYHQFDEQSTAAIIEREIEFFTQEKRSFEWKTYLSDTPTNLTKQLIARGFCAEEAESFMVFDLPKITQPLETRNLAVEVADEAGIRDAIDVQEKVWGGDLSGHYHHLVTSKKHDPEALRIYVIYQNGEPVSSAWIVFNSDSPFAGIWGGSTVEAYRGNGYYTELLHIRINLAKQYGREYLMIDASKMSRPIVERHGFVFIDQTTPYIYNVSKTAEIK</sequence>
<keyword evidence="3" id="KW-1185">Reference proteome</keyword>
<proteinExistence type="predicted"/>
<dbReference type="InterPro" id="IPR000182">
    <property type="entry name" value="GNAT_dom"/>
</dbReference>
<protein>
    <recommendedName>
        <fullName evidence="1">N-acetyltransferase domain-containing protein</fullName>
    </recommendedName>
</protein>
<reference evidence="2 3" key="1">
    <citation type="submission" date="2017-10" db="EMBL/GenBank/DDBJ databases">
        <authorList>
            <person name="Banno H."/>
            <person name="Chua N.-H."/>
        </authorList>
    </citation>
    <scope>NUCLEOTIDE SEQUENCE [LARGE SCALE GENOMIC DNA]</scope>
    <source>
        <strain evidence="2">Vibrio tapetis CECT4600</strain>
    </source>
</reference>
<dbReference type="PROSITE" id="PS51186">
    <property type="entry name" value="GNAT"/>
    <property type="match status" value="1"/>
</dbReference>
<dbReference type="SUPFAM" id="SSF55729">
    <property type="entry name" value="Acyl-CoA N-acyltransferases (Nat)"/>
    <property type="match status" value="1"/>
</dbReference>